<reference evidence="1" key="2">
    <citation type="submission" date="2023-01" db="EMBL/GenBank/DDBJ databases">
        <authorList>
            <person name="Sun Q."/>
            <person name="Evtushenko L."/>
        </authorList>
    </citation>
    <scope>NUCLEOTIDE SEQUENCE</scope>
    <source>
        <strain evidence="1">VKM B-2789</strain>
    </source>
</reference>
<evidence type="ECO:0000313" key="1">
    <source>
        <dbReference type="EMBL" id="GLK85690.1"/>
    </source>
</evidence>
<dbReference type="RefSeq" id="WP_213359385.1">
    <property type="nucleotide sequence ID" value="NZ_BSFM01000017.1"/>
</dbReference>
<protein>
    <recommendedName>
        <fullName evidence="3">DUF1320 domain-containing protein</fullName>
    </recommendedName>
</protein>
<reference evidence="1" key="1">
    <citation type="journal article" date="2014" name="Int. J. Syst. Evol. Microbiol.">
        <title>Complete genome sequence of Corynebacterium casei LMG S-19264T (=DSM 44701T), isolated from a smear-ripened cheese.</title>
        <authorList>
            <consortium name="US DOE Joint Genome Institute (JGI-PGF)"/>
            <person name="Walter F."/>
            <person name="Albersmeier A."/>
            <person name="Kalinowski J."/>
            <person name="Ruckert C."/>
        </authorList>
    </citation>
    <scope>NUCLEOTIDE SEQUENCE</scope>
    <source>
        <strain evidence="1">VKM B-2789</strain>
    </source>
</reference>
<comment type="caution">
    <text evidence="1">The sequence shown here is derived from an EMBL/GenBank/DDBJ whole genome shotgun (WGS) entry which is preliminary data.</text>
</comment>
<dbReference type="AlphaFoldDB" id="A0A9W6NCI9"/>
<keyword evidence="2" id="KW-1185">Reference proteome</keyword>
<name>A0A9W6NCI9_9HYPH</name>
<evidence type="ECO:0000313" key="2">
    <source>
        <dbReference type="Proteomes" id="UP001143330"/>
    </source>
</evidence>
<dbReference type="InterPro" id="IPR009752">
    <property type="entry name" value="Phage_Mu_GpJ"/>
</dbReference>
<dbReference type="EMBL" id="BSFM01000017">
    <property type="protein sequence ID" value="GLK85690.1"/>
    <property type="molecule type" value="Genomic_DNA"/>
</dbReference>
<gene>
    <name evidence="1" type="ORF">GCM10017653_37600</name>
</gene>
<dbReference type="Proteomes" id="UP001143330">
    <property type="component" value="Unassembled WGS sequence"/>
</dbReference>
<evidence type="ECO:0008006" key="3">
    <source>
        <dbReference type="Google" id="ProtNLM"/>
    </source>
</evidence>
<proteinExistence type="predicted"/>
<organism evidence="1 2">
    <name type="scientific">Ancylobacter defluvii</name>
    <dbReference type="NCBI Taxonomy" id="1282440"/>
    <lineage>
        <taxon>Bacteria</taxon>
        <taxon>Pseudomonadati</taxon>
        <taxon>Pseudomonadota</taxon>
        <taxon>Alphaproteobacteria</taxon>
        <taxon>Hyphomicrobiales</taxon>
        <taxon>Xanthobacteraceae</taxon>
        <taxon>Ancylobacter</taxon>
    </lineage>
</organism>
<accession>A0A9W6NCI9</accession>
<dbReference type="Pfam" id="PF07030">
    <property type="entry name" value="Phage_Mu_Gp36"/>
    <property type="match status" value="1"/>
</dbReference>
<sequence>MYATVANMIARYGEVEMIRFSVADGDIPDAVIPARIESALADASLRIDSRLRLRYATPVSPAPMELQRAACVLARFDLAHGGDREPTEQMRLACKEVLSWLDQLATGEASLEGVAPLATGSSARASDRTPAFVMRRDGGL</sequence>